<dbReference type="InterPro" id="IPR036291">
    <property type="entry name" value="NAD(P)-bd_dom_sf"/>
</dbReference>
<evidence type="ECO:0000256" key="4">
    <source>
        <dbReference type="ARBA" id="ARBA00022857"/>
    </source>
</evidence>
<evidence type="ECO:0000259" key="9">
    <source>
        <dbReference type="Pfam" id="PF02781"/>
    </source>
</evidence>
<feature type="binding site" evidence="7">
    <location>
        <position position="61"/>
    </location>
    <ligand>
        <name>NADP(+)</name>
        <dbReference type="ChEBI" id="CHEBI:58349"/>
    </ligand>
</feature>
<evidence type="ECO:0000259" key="8">
    <source>
        <dbReference type="Pfam" id="PF00479"/>
    </source>
</evidence>
<accession>A0A919DH87</accession>
<sequence>MFDLPTARPPPVSPAPPLDAFDLIIFGGTGDLAQRKLLPALFHRYADGQITDAARIYGLARDSLDDGGYRERVRAALQKTMHDARAAEALDGFLALLRYRTIDLTSDAGWPELAGELGACDRVQVFYLAVGPDLFGHVGDRLQRHGLARPCTRVVVEKPIGRDAVSAAAINDALGRVFAESQIFRIDHYLGKETVQNLTALRFANALFEPLWNAGHIDHVQITVAETVGLERRASYYDRAGALRDMVQNHILQLLCLVAMEPPASLDADAIRDEKLKVLRALKPIDAHSAAQLTVRGQYRAGAVEGQAVPGYLDELGRTDSRTETFVALKAEIANWRWAGVPFYLRTGKRLAQRVSEIVISFRPVPHSIFGEQPLSPNKLVLRLQPDEGVTLWITNKVPGPGGLRLRNVPLDMSFAETFGGARHPDAYERLLMDVVRGNAMLFMRRDEVEAAWAWIDPIRAAWEASDDAPKPYTAGSWGPSAAVALIEREGRHWHEDAG</sequence>
<keyword evidence="11" id="KW-1185">Reference proteome</keyword>
<dbReference type="Proteomes" id="UP000636453">
    <property type="component" value="Unassembled WGS sequence"/>
</dbReference>
<reference evidence="10" key="1">
    <citation type="journal article" date="2014" name="Int. J. Syst. Evol. Microbiol.">
        <title>Complete genome sequence of Corynebacterium casei LMG S-19264T (=DSM 44701T), isolated from a smear-ripened cheese.</title>
        <authorList>
            <consortium name="US DOE Joint Genome Institute (JGI-PGF)"/>
            <person name="Walter F."/>
            <person name="Albersmeier A."/>
            <person name="Kalinowski J."/>
            <person name="Ruckert C."/>
        </authorList>
    </citation>
    <scope>NUCLEOTIDE SEQUENCE</scope>
    <source>
        <strain evidence="10">KCTC 32020</strain>
    </source>
</reference>
<dbReference type="NCBIfam" id="NF009492">
    <property type="entry name" value="PRK12853.1-3"/>
    <property type="match status" value="1"/>
</dbReference>
<reference evidence="10" key="2">
    <citation type="submission" date="2020-09" db="EMBL/GenBank/DDBJ databases">
        <authorList>
            <person name="Sun Q."/>
            <person name="Kim S."/>
        </authorList>
    </citation>
    <scope>NUCLEOTIDE SEQUENCE</scope>
    <source>
        <strain evidence="10">KCTC 32020</strain>
    </source>
</reference>
<keyword evidence="3 7" id="KW-0313">Glucose metabolism</keyword>
<evidence type="ECO:0000256" key="1">
    <source>
        <dbReference type="ARBA" id="ARBA00004937"/>
    </source>
</evidence>
<feature type="binding site" evidence="7">
    <location>
        <position position="158"/>
    </location>
    <ligand>
        <name>NADP(+)</name>
        <dbReference type="ChEBI" id="CHEBI:58349"/>
    </ligand>
</feature>
<dbReference type="Pfam" id="PF02781">
    <property type="entry name" value="G6PD_C"/>
    <property type="match status" value="1"/>
</dbReference>
<dbReference type="GO" id="GO:0009051">
    <property type="term" value="P:pentose-phosphate shunt, oxidative branch"/>
    <property type="evidence" value="ECO:0007669"/>
    <property type="project" value="TreeGrafter"/>
</dbReference>
<comment type="function">
    <text evidence="7">Catalyzes the oxidation of glucose 6-phosphate to 6-phosphogluconolactone.</text>
</comment>
<dbReference type="GO" id="GO:0050661">
    <property type="term" value="F:NADP binding"/>
    <property type="evidence" value="ECO:0007669"/>
    <property type="project" value="UniProtKB-UniRule"/>
</dbReference>
<protein>
    <recommendedName>
        <fullName evidence="7">Glucose-6-phosphate 1-dehydrogenase</fullName>
        <shortName evidence="7">G6PD</shortName>
        <ecNumber evidence="7">1.1.1.49</ecNumber>
    </recommendedName>
</protein>
<evidence type="ECO:0000256" key="2">
    <source>
        <dbReference type="ARBA" id="ARBA00009975"/>
    </source>
</evidence>
<comment type="catalytic activity">
    <reaction evidence="7">
        <text>D-glucose 6-phosphate + NADP(+) = 6-phospho-D-glucono-1,5-lactone + NADPH + H(+)</text>
        <dbReference type="Rhea" id="RHEA:15841"/>
        <dbReference type="ChEBI" id="CHEBI:15378"/>
        <dbReference type="ChEBI" id="CHEBI:57783"/>
        <dbReference type="ChEBI" id="CHEBI:57955"/>
        <dbReference type="ChEBI" id="CHEBI:58349"/>
        <dbReference type="ChEBI" id="CHEBI:61548"/>
        <dbReference type="EC" id="1.1.1.49"/>
    </reaction>
</comment>
<dbReference type="Pfam" id="PF00479">
    <property type="entry name" value="G6PD_N"/>
    <property type="match status" value="1"/>
</dbReference>
<evidence type="ECO:0000256" key="5">
    <source>
        <dbReference type="ARBA" id="ARBA00023002"/>
    </source>
</evidence>
<gene>
    <name evidence="7 10" type="primary">zwf</name>
    <name evidence="10" type="ORF">GCM10007167_27620</name>
</gene>
<keyword evidence="4 7" id="KW-0521">NADP</keyword>
<keyword evidence="5 7" id="KW-0560">Oxidoreductase</keyword>
<comment type="pathway">
    <text evidence="1 7">Carbohydrate degradation; pentose phosphate pathway; D-ribulose 5-phosphate from D-glucose 6-phosphate (oxidative stage): step 1/3.</text>
</comment>
<dbReference type="InterPro" id="IPR022675">
    <property type="entry name" value="G6P_DH_C"/>
</dbReference>
<feature type="binding site" evidence="7">
    <location>
        <position position="188"/>
    </location>
    <ligand>
        <name>substrate</name>
    </ligand>
</feature>
<name>A0A919DH87_9GAMM</name>
<dbReference type="SUPFAM" id="SSF55347">
    <property type="entry name" value="Glyceraldehyde-3-phosphate dehydrogenase-like, C-terminal domain"/>
    <property type="match status" value="1"/>
</dbReference>
<evidence type="ECO:0000256" key="7">
    <source>
        <dbReference type="HAMAP-Rule" id="MF_00966"/>
    </source>
</evidence>
<dbReference type="PIRSF" id="PIRSF000110">
    <property type="entry name" value="G6PD"/>
    <property type="match status" value="1"/>
</dbReference>
<evidence type="ECO:0000256" key="3">
    <source>
        <dbReference type="ARBA" id="ARBA00022526"/>
    </source>
</evidence>
<proteinExistence type="inferred from homology"/>
<feature type="domain" description="Glucose-6-phosphate dehydrogenase NAD-binding" evidence="8">
    <location>
        <begin position="24"/>
        <end position="197"/>
    </location>
</feature>
<comment type="similarity">
    <text evidence="2 7">Belongs to the glucose-6-phosphate dehydrogenase family.</text>
</comment>
<dbReference type="HAMAP" id="MF_00966">
    <property type="entry name" value="G6PD"/>
    <property type="match status" value="1"/>
</dbReference>
<dbReference type="OrthoDB" id="9802739at2"/>
<comment type="caution">
    <text evidence="7">Lacks conserved residue(s) required for the propagation of feature annotation.</text>
</comment>
<keyword evidence="6 7" id="KW-0119">Carbohydrate metabolism</keyword>
<dbReference type="AlphaFoldDB" id="A0A919DH87"/>
<comment type="caution">
    <text evidence="10">The sequence shown here is derived from an EMBL/GenBank/DDBJ whole genome shotgun (WGS) entry which is preliminary data.</text>
</comment>
<dbReference type="PROSITE" id="PS00069">
    <property type="entry name" value="G6P_DEHYDROGENASE"/>
    <property type="match status" value="1"/>
</dbReference>
<feature type="binding site" evidence="7">
    <location>
        <begin position="103"/>
        <end position="104"/>
    </location>
    <ligand>
        <name>NADP(+)</name>
        <dbReference type="ChEBI" id="CHEBI:58349"/>
    </ligand>
</feature>
<feature type="active site" description="Proton acceptor" evidence="7">
    <location>
        <position position="250"/>
    </location>
</feature>
<dbReference type="SUPFAM" id="SSF51735">
    <property type="entry name" value="NAD(P)-binding Rossmann-fold domains"/>
    <property type="match status" value="1"/>
</dbReference>
<evidence type="ECO:0000313" key="10">
    <source>
        <dbReference type="EMBL" id="GHE44370.1"/>
    </source>
</evidence>
<feature type="domain" description="Glucose-6-phosphate dehydrogenase C-terminal" evidence="9">
    <location>
        <begin position="200"/>
        <end position="495"/>
    </location>
</feature>
<dbReference type="PANTHER" id="PTHR23429:SF0">
    <property type="entry name" value="GLUCOSE-6-PHOSPHATE 1-DEHYDROGENASE"/>
    <property type="match status" value="1"/>
</dbReference>
<dbReference type="Gene3D" id="3.40.50.720">
    <property type="entry name" value="NAD(P)-binding Rossmann-like Domain"/>
    <property type="match status" value="1"/>
</dbReference>
<dbReference type="Gene3D" id="3.30.360.10">
    <property type="entry name" value="Dihydrodipicolinate Reductase, domain 2"/>
    <property type="match status" value="1"/>
</dbReference>
<dbReference type="GO" id="GO:0006006">
    <property type="term" value="P:glucose metabolic process"/>
    <property type="evidence" value="ECO:0007669"/>
    <property type="project" value="UniProtKB-KW"/>
</dbReference>
<dbReference type="InterPro" id="IPR019796">
    <property type="entry name" value="G6P_DH_AS"/>
</dbReference>
<dbReference type="RefSeq" id="WP_146474905.1">
    <property type="nucleotide sequence ID" value="NZ_BNCF01000023.1"/>
</dbReference>
<dbReference type="EC" id="1.1.1.49" evidence="7"/>
<dbReference type="EMBL" id="BNCF01000023">
    <property type="protein sequence ID" value="GHE44370.1"/>
    <property type="molecule type" value="Genomic_DNA"/>
</dbReference>
<organism evidence="10 11">
    <name type="scientific">Vulcaniibacterium thermophilum</name>
    <dbReference type="NCBI Taxonomy" id="1169913"/>
    <lineage>
        <taxon>Bacteria</taxon>
        <taxon>Pseudomonadati</taxon>
        <taxon>Pseudomonadota</taxon>
        <taxon>Gammaproteobacteria</taxon>
        <taxon>Lysobacterales</taxon>
        <taxon>Lysobacteraceae</taxon>
        <taxon>Vulcaniibacterium</taxon>
    </lineage>
</organism>
<dbReference type="PANTHER" id="PTHR23429">
    <property type="entry name" value="GLUCOSE-6-PHOSPHATE 1-DEHYDROGENASE G6PD"/>
    <property type="match status" value="1"/>
</dbReference>
<feature type="binding site" evidence="7">
    <location>
        <position position="192"/>
    </location>
    <ligand>
        <name>substrate</name>
    </ligand>
</feature>
<feature type="binding site" evidence="7">
    <location>
        <position position="349"/>
    </location>
    <ligand>
        <name>substrate</name>
    </ligand>
</feature>
<dbReference type="InterPro" id="IPR001282">
    <property type="entry name" value="G6P_DH"/>
</dbReference>
<feature type="binding site" evidence="7">
    <location>
        <position position="226"/>
    </location>
    <ligand>
        <name>substrate</name>
    </ligand>
</feature>
<feature type="binding site" evidence="7">
    <location>
        <position position="245"/>
    </location>
    <ligand>
        <name>substrate</name>
    </ligand>
</feature>
<dbReference type="InterPro" id="IPR022674">
    <property type="entry name" value="G6P_DH_NAD-bd"/>
</dbReference>
<dbReference type="GO" id="GO:0005829">
    <property type="term" value="C:cytosol"/>
    <property type="evidence" value="ECO:0007669"/>
    <property type="project" value="TreeGrafter"/>
</dbReference>
<dbReference type="GO" id="GO:0004345">
    <property type="term" value="F:glucose-6-phosphate dehydrogenase activity"/>
    <property type="evidence" value="ECO:0007669"/>
    <property type="project" value="UniProtKB-UniRule"/>
</dbReference>
<evidence type="ECO:0000256" key="6">
    <source>
        <dbReference type="ARBA" id="ARBA00023277"/>
    </source>
</evidence>
<dbReference type="PRINTS" id="PR00079">
    <property type="entry name" value="G6PDHDRGNASE"/>
</dbReference>
<dbReference type="NCBIfam" id="TIGR00871">
    <property type="entry name" value="zwf"/>
    <property type="match status" value="1"/>
</dbReference>
<evidence type="ECO:0000313" key="11">
    <source>
        <dbReference type="Proteomes" id="UP000636453"/>
    </source>
</evidence>